<dbReference type="Gene3D" id="3.40.50.1980">
    <property type="entry name" value="Nitrogenase molybdenum iron protein domain"/>
    <property type="match status" value="2"/>
</dbReference>
<reference evidence="2 3" key="1">
    <citation type="submission" date="2019-03" db="EMBL/GenBank/DDBJ databases">
        <authorList>
            <person name="Nijsse B."/>
        </authorList>
    </citation>
    <scope>NUCLEOTIDE SEQUENCE [LARGE SCALE GENOMIC DNA]</scope>
    <source>
        <strain evidence="2">Desulfoluna butyratoxydans MSL71</strain>
    </source>
</reference>
<dbReference type="InterPro" id="IPR049939">
    <property type="entry name" value="NifE-like"/>
</dbReference>
<evidence type="ECO:0000259" key="1">
    <source>
        <dbReference type="Pfam" id="PF00148"/>
    </source>
</evidence>
<accession>A0A4U8YR57</accession>
<organism evidence="2 3">
    <name type="scientific">Desulfoluna butyratoxydans</name>
    <dbReference type="NCBI Taxonomy" id="231438"/>
    <lineage>
        <taxon>Bacteria</taxon>
        <taxon>Pseudomonadati</taxon>
        <taxon>Thermodesulfobacteriota</taxon>
        <taxon>Desulfobacteria</taxon>
        <taxon>Desulfobacterales</taxon>
        <taxon>Desulfolunaceae</taxon>
        <taxon>Desulfoluna</taxon>
    </lineage>
</organism>
<feature type="domain" description="Nitrogenase/oxidoreductase component 1" evidence="1">
    <location>
        <begin position="55"/>
        <end position="231"/>
    </location>
</feature>
<dbReference type="GO" id="GO:0016491">
    <property type="term" value="F:oxidoreductase activity"/>
    <property type="evidence" value="ECO:0007669"/>
    <property type="project" value="InterPro"/>
</dbReference>
<gene>
    <name evidence="2" type="ORF">MSL71_45010</name>
</gene>
<name>A0A4U8YR57_9BACT</name>
<dbReference type="PANTHER" id="PTHR42956">
    <property type="entry name" value="NITROGENASE IRON-MOLYBDENUM COFACTOR BIOSYNTHESIS PROTEIN NIFE"/>
    <property type="match status" value="1"/>
</dbReference>
<dbReference type="Pfam" id="PF00148">
    <property type="entry name" value="Oxidored_nitro"/>
    <property type="match status" value="1"/>
</dbReference>
<evidence type="ECO:0000313" key="3">
    <source>
        <dbReference type="Proteomes" id="UP000507962"/>
    </source>
</evidence>
<dbReference type="EMBL" id="CAADHO010000011">
    <property type="protein sequence ID" value="VFQ46825.1"/>
    <property type="molecule type" value="Genomic_DNA"/>
</dbReference>
<evidence type="ECO:0000313" key="2">
    <source>
        <dbReference type="EMBL" id="VFQ46825.1"/>
    </source>
</evidence>
<proteinExistence type="predicted"/>
<dbReference type="PANTHER" id="PTHR42956:SF1">
    <property type="entry name" value="NITROGENASE IRON-MOLYBDENUM COFACTOR BIOSYNTHESIS PROTEIN NIFE"/>
    <property type="match status" value="1"/>
</dbReference>
<protein>
    <submittedName>
        <fullName evidence="2">Nitrogenase/oxidoreductase component 1</fullName>
    </submittedName>
</protein>
<dbReference type="AlphaFoldDB" id="A0A4U8YR57"/>
<dbReference type="InterPro" id="IPR000510">
    <property type="entry name" value="Nase/OxRdtase_comp1"/>
</dbReference>
<dbReference type="SUPFAM" id="SSF53807">
    <property type="entry name" value="Helical backbone' metal receptor"/>
    <property type="match status" value="1"/>
</dbReference>
<sequence>MHTMSRLSHCCEPGAVLSPVTDALHLVYGDTAHRTCPVPLHGRANLNQAKKPSPLSVHLTGVRGLSQERRMLYRGLTDLIDGHHPAAAFVYPTGKGERLGDEVDAVCSRVEEETGIPVIPVHSEDLKGKRKAADRAACQALFRLMGTGDTVGISPASVNILAGPGNRCAAMALKRHCRELGTEVVAVLPGCSSVAEIRRSHGASLNLVVGDGAMLQLALMMEVEYGIPLVQVSGDTKETVRAALAVMER</sequence>
<keyword evidence="3" id="KW-1185">Reference proteome</keyword>
<dbReference type="Proteomes" id="UP000507962">
    <property type="component" value="Unassembled WGS sequence"/>
</dbReference>
<dbReference type="RefSeq" id="WP_180145329.1">
    <property type="nucleotide sequence ID" value="NZ_CAADHO010000011.1"/>
</dbReference>